<evidence type="ECO:0000256" key="11">
    <source>
        <dbReference type="ARBA" id="ARBA00048017"/>
    </source>
</evidence>
<reference evidence="14 17" key="3">
    <citation type="submission" date="2019-12" db="EMBL/GenBank/DDBJ databases">
        <title>Chromosome-level assembly of the Caenorhabditis remanei genome.</title>
        <authorList>
            <person name="Teterina A.A."/>
            <person name="Willis J.H."/>
            <person name="Phillips P.C."/>
        </authorList>
    </citation>
    <scope>NUCLEOTIDE SEQUENCE [LARGE SCALE GENOMIC DNA]</scope>
    <source>
        <strain evidence="14 17">PX506</strain>
        <tissue evidence="14">Whole organism</tissue>
    </source>
</reference>
<dbReference type="PANTHER" id="PTHR13808">
    <property type="entry name" value="CBP/P300-RELATED"/>
    <property type="match status" value="1"/>
</dbReference>
<evidence type="ECO:0000313" key="16">
    <source>
        <dbReference type="Proteomes" id="UP000216624"/>
    </source>
</evidence>
<keyword evidence="16" id="KW-1185">Reference proteome</keyword>
<proteinExistence type="predicted"/>
<dbReference type="Proteomes" id="UP000216624">
    <property type="component" value="Unassembled WGS sequence"/>
</dbReference>
<accession>A0A260Z112</accession>
<keyword evidence="3" id="KW-0808">Transferase</keyword>
<organism evidence="15 16">
    <name type="scientific">Caenorhabditis remanei</name>
    <name type="common">Caenorhabditis vulgaris</name>
    <dbReference type="NCBI Taxonomy" id="31234"/>
    <lineage>
        <taxon>Eukaryota</taxon>
        <taxon>Metazoa</taxon>
        <taxon>Ecdysozoa</taxon>
        <taxon>Nematoda</taxon>
        <taxon>Chromadorea</taxon>
        <taxon>Rhabditida</taxon>
        <taxon>Rhabditina</taxon>
        <taxon>Rhabditomorpha</taxon>
        <taxon>Rhabditoidea</taxon>
        <taxon>Rhabditidae</taxon>
        <taxon>Peloderinae</taxon>
        <taxon>Caenorhabditis</taxon>
    </lineage>
</organism>
<dbReference type="SUPFAM" id="SSF57933">
    <property type="entry name" value="TAZ domain"/>
    <property type="match status" value="1"/>
</dbReference>
<dbReference type="InterPro" id="IPR035898">
    <property type="entry name" value="TAZ_dom_sf"/>
</dbReference>
<keyword evidence="9" id="KW-0804">Transcription</keyword>
<dbReference type="GO" id="GO:0004402">
    <property type="term" value="F:histone acetyltransferase activity"/>
    <property type="evidence" value="ECO:0007669"/>
    <property type="project" value="InterPro"/>
</dbReference>
<keyword evidence="8" id="KW-0805">Transcription regulation</keyword>
<evidence type="ECO:0000256" key="6">
    <source>
        <dbReference type="ARBA" id="ARBA00022833"/>
    </source>
</evidence>
<feature type="non-terminal residue" evidence="15">
    <location>
        <position position="1"/>
    </location>
</feature>
<evidence type="ECO:0000256" key="8">
    <source>
        <dbReference type="ARBA" id="ARBA00023015"/>
    </source>
</evidence>
<reference evidence="15" key="2">
    <citation type="submission" date="2017-08" db="EMBL/GenBank/DDBJ databases">
        <authorList>
            <person name="de Groot N.N."/>
        </authorList>
    </citation>
    <scope>NUCLEOTIDE SEQUENCE [LARGE SCALE GENOMIC DNA]</scope>
    <source>
        <strain evidence="15">PX439</strain>
    </source>
</reference>
<dbReference type="EMBL" id="NMWX01000488">
    <property type="protein sequence ID" value="OZF79351.1"/>
    <property type="molecule type" value="Genomic_DNA"/>
</dbReference>
<evidence type="ECO:0000313" key="14">
    <source>
        <dbReference type="EMBL" id="KAF1746592.1"/>
    </source>
</evidence>
<keyword evidence="5 12" id="KW-0863">Zinc-finger</keyword>
<dbReference type="AlphaFoldDB" id="A0A260Z112"/>
<evidence type="ECO:0000256" key="3">
    <source>
        <dbReference type="ARBA" id="ARBA00022679"/>
    </source>
</evidence>
<dbReference type="GO" id="GO:0005634">
    <property type="term" value="C:nucleus"/>
    <property type="evidence" value="ECO:0007669"/>
    <property type="project" value="UniProtKB-SubCell"/>
</dbReference>
<dbReference type="EMBL" id="WUAV01000006">
    <property type="protein sequence ID" value="KAF1746592.1"/>
    <property type="molecule type" value="Genomic_DNA"/>
</dbReference>
<dbReference type="SMART" id="SM00551">
    <property type="entry name" value="ZnF_TAZ"/>
    <property type="match status" value="1"/>
</dbReference>
<evidence type="ECO:0000259" key="13">
    <source>
        <dbReference type="PROSITE" id="PS50134"/>
    </source>
</evidence>
<reference evidence="16" key="1">
    <citation type="submission" date="2017-08" db="EMBL/GenBank/DDBJ databases">
        <authorList>
            <person name="Fierst J.L."/>
        </authorList>
    </citation>
    <scope>NUCLEOTIDE SEQUENCE [LARGE SCALE GENOMIC DNA]</scope>
    <source>
        <strain evidence="16">PX439</strain>
    </source>
</reference>
<feature type="domain" description="TAZ-type" evidence="13">
    <location>
        <begin position="11"/>
        <end position="103"/>
    </location>
</feature>
<dbReference type="GO" id="GO:0005667">
    <property type="term" value="C:transcription regulator complex"/>
    <property type="evidence" value="ECO:0007669"/>
    <property type="project" value="TreeGrafter"/>
</dbReference>
<evidence type="ECO:0000256" key="5">
    <source>
        <dbReference type="ARBA" id="ARBA00022771"/>
    </source>
</evidence>
<evidence type="ECO:0000256" key="1">
    <source>
        <dbReference type="ARBA" id="ARBA00004123"/>
    </source>
</evidence>
<feature type="zinc finger region" description="TAZ-type" evidence="12">
    <location>
        <begin position="11"/>
        <end position="103"/>
    </location>
</feature>
<evidence type="ECO:0000256" key="10">
    <source>
        <dbReference type="ARBA" id="ARBA00023242"/>
    </source>
</evidence>
<keyword evidence="7" id="KW-0156">Chromatin regulator</keyword>
<dbReference type="InterPro" id="IPR013178">
    <property type="entry name" value="Histone_AcTrfase_Rtt109/CBP"/>
</dbReference>
<name>A0A260Z112_CAERE</name>
<dbReference type="PANTHER" id="PTHR13808:SF1">
    <property type="entry name" value="HISTONE ACETYLTRANSFERASE"/>
    <property type="match status" value="1"/>
</dbReference>
<keyword evidence="4 12" id="KW-0479">Metal-binding</keyword>
<comment type="subcellular location">
    <subcellularLocation>
        <location evidence="1">Nucleus</location>
    </subcellularLocation>
</comment>
<dbReference type="EC" id="2.3.1.48" evidence="2"/>
<dbReference type="PROSITE" id="PS50134">
    <property type="entry name" value="ZF_TAZ"/>
    <property type="match status" value="1"/>
</dbReference>
<gene>
    <name evidence="15" type="ORF">FL82_18156</name>
    <name evidence="14" type="ORF">GCK72_023049</name>
</gene>
<keyword evidence="10" id="KW-0539">Nucleus</keyword>
<dbReference type="Proteomes" id="UP000483820">
    <property type="component" value="Chromosome X"/>
</dbReference>
<dbReference type="InterPro" id="IPR000197">
    <property type="entry name" value="Znf_TAZ"/>
</dbReference>
<keyword evidence="6 12" id="KW-0862">Zinc</keyword>
<evidence type="ECO:0000256" key="2">
    <source>
        <dbReference type="ARBA" id="ARBA00013184"/>
    </source>
</evidence>
<evidence type="ECO:0000256" key="7">
    <source>
        <dbReference type="ARBA" id="ARBA00022853"/>
    </source>
</evidence>
<sequence>MLSLANPSALSPETKKLVQQQLVFLIHANACMKKSTTGTATGQNPIGPPCDLPHCQNFKHILGHMKTCRAGPLCSAQYCNSSRVILKHWTSCTNESCTICSTIRHCQT</sequence>
<dbReference type="GO" id="GO:0003713">
    <property type="term" value="F:transcription coactivator activity"/>
    <property type="evidence" value="ECO:0007669"/>
    <property type="project" value="TreeGrafter"/>
</dbReference>
<dbReference type="GO" id="GO:0008270">
    <property type="term" value="F:zinc ion binding"/>
    <property type="evidence" value="ECO:0007669"/>
    <property type="project" value="UniProtKB-KW"/>
</dbReference>
<comment type="caution">
    <text evidence="15">The sequence shown here is derived from an EMBL/GenBank/DDBJ whole genome shotgun (WGS) entry which is preliminary data.</text>
</comment>
<evidence type="ECO:0000256" key="12">
    <source>
        <dbReference type="PROSITE-ProRule" id="PRU00203"/>
    </source>
</evidence>
<dbReference type="GO" id="GO:0031490">
    <property type="term" value="F:chromatin DNA binding"/>
    <property type="evidence" value="ECO:0007669"/>
    <property type="project" value="TreeGrafter"/>
</dbReference>
<dbReference type="Pfam" id="PF02135">
    <property type="entry name" value="zf-TAZ"/>
    <property type="match status" value="1"/>
</dbReference>
<protein>
    <recommendedName>
        <fullName evidence="2">histone acetyltransferase</fullName>
        <ecNumber evidence="2">2.3.1.48</ecNumber>
    </recommendedName>
</protein>
<evidence type="ECO:0000256" key="9">
    <source>
        <dbReference type="ARBA" id="ARBA00023163"/>
    </source>
</evidence>
<dbReference type="Gene3D" id="1.20.1020.10">
    <property type="entry name" value="TAZ domain"/>
    <property type="match status" value="1"/>
</dbReference>
<comment type="catalytic activity">
    <reaction evidence="11">
        <text>L-lysyl-[protein] + acetyl-CoA = N(6)-acetyl-L-lysyl-[protein] + CoA + H(+)</text>
        <dbReference type="Rhea" id="RHEA:45948"/>
        <dbReference type="Rhea" id="RHEA-COMP:9752"/>
        <dbReference type="Rhea" id="RHEA-COMP:10731"/>
        <dbReference type="ChEBI" id="CHEBI:15378"/>
        <dbReference type="ChEBI" id="CHEBI:29969"/>
        <dbReference type="ChEBI" id="CHEBI:57287"/>
        <dbReference type="ChEBI" id="CHEBI:57288"/>
        <dbReference type="ChEBI" id="CHEBI:61930"/>
        <dbReference type="EC" id="2.3.1.48"/>
    </reaction>
</comment>
<evidence type="ECO:0000313" key="17">
    <source>
        <dbReference type="Proteomes" id="UP000483820"/>
    </source>
</evidence>
<dbReference type="GO" id="GO:0045944">
    <property type="term" value="P:positive regulation of transcription by RNA polymerase II"/>
    <property type="evidence" value="ECO:0007669"/>
    <property type="project" value="TreeGrafter"/>
</dbReference>
<evidence type="ECO:0000313" key="15">
    <source>
        <dbReference type="EMBL" id="OZF79351.1"/>
    </source>
</evidence>
<dbReference type="GO" id="GO:0000123">
    <property type="term" value="C:histone acetyltransferase complex"/>
    <property type="evidence" value="ECO:0007669"/>
    <property type="project" value="TreeGrafter"/>
</dbReference>
<evidence type="ECO:0000256" key="4">
    <source>
        <dbReference type="ARBA" id="ARBA00022723"/>
    </source>
</evidence>